<dbReference type="SMART" id="SM00062">
    <property type="entry name" value="PBPb"/>
    <property type="match status" value="1"/>
</dbReference>
<evidence type="ECO:0000313" key="3">
    <source>
        <dbReference type="Proteomes" id="UP000017820"/>
    </source>
</evidence>
<name>V4HIK0_PSEL2</name>
<dbReference type="SUPFAM" id="SSF53850">
    <property type="entry name" value="Periplasmic binding protein-like II"/>
    <property type="match status" value="1"/>
</dbReference>
<evidence type="ECO:0000313" key="2">
    <source>
        <dbReference type="EMBL" id="ESP90630.1"/>
    </source>
</evidence>
<dbReference type="EMBL" id="AUSV01000134">
    <property type="protein sequence ID" value="ESP90630.1"/>
    <property type="molecule type" value="Genomic_DNA"/>
</dbReference>
<dbReference type="Proteomes" id="UP000017820">
    <property type="component" value="Unassembled WGS sequence"/>
</dbReference>
<protein>
    <submittedName>
        <fullName evidence="2">ABC-type amino acid transport/signal transduction system, periplasmic component/domain protein</fullName>
    </submittedName>
</protein>
<sequence>MKYYLMMILFYFSLPCAPSSGEKITLYTEEFPPYNFSQQNEIKGINTEVVMEACRVSGIDCELVLLPWARAMKNTKLNKNSGLFSTSRTPAREDKFKWVGPLVYSVTCFYKLKENKDLIIHSTDDLKHFTIGLMRLDIYQLVFDDLQLKEGIHYLTFAEKHQEMELFKKGKLDLIIGSSVTLGAQLKKAGLTFSDVEPVFVLEHRSLKGNYLAMNKNIDDVIVKKLQRSIDYLKQNLHVDTIVEQYLPYPNQVYKSHAKRLEQCSGKTTIY</sequence>
<dbReference type="Pfam" id="PF00497">
    <property type="entry name" value="SBP_bac_3"/>
    <property type="match status" value="1"/>
</dbReference>
<dbReference type="InterPro" id="IPR001638">
    <property type="entry name" value="Solute-binding_3/MltF_N"/>
</dbReference>
<feature type="domain" description="Solute-binding protein family 3/N-terminal" evidence="1">
    <location>
        <begin position="23"/>
        <end position="250"/>
    </location>
</feature>
<proteinExistence type="predicted"/>
<gene>
    <name evidence="2" type="ORF">PL2TA16_01734</name>
</gene>
<accession>V4HIK0</accession>
<dbReference type="RefSeq" id="WP_023401987.1">
    <property type="nucleotide sequence ID" value="NZ_AUSV01000134.1"/>
</dbReference>
<reference evidence="2 3" key="1">
    <citation type="submission" date="2013-07" db="EMBL/GenBank/DDBJ databases">
        <title>Draft genome sequence of Pseudoalteromonas luteoviolacea 2ta16.</title>
        <authorList>
            <person name="Allen E.E."/>
            <person name="Azam F."/>
            <person name="Podell S."/>
        </authorList>
    </citation>
    <scope>NUCLEOTIDE SEQUENCE [LARGE SCALE GENOMIC DNA]</scope>
    <source>
        <strain evidence="2 3">2ta16</strain>
    </source>
</reference>
<dbReference type="AlphaFoldDB" id="V4HIK0"/>
<dbReference type="PATRIC" id="fig|1353533.3.peg.5165"/>
<evidence type="ECO:0000259" key="1">
    <source>
        <dbReference type="SMART" id="SM00062"/>
    </source>
</evidence>
<dbReference type="PANTHER" id="PTHR38834">
    <property type="entry name" value="PERIPLASMIC SUBSTRATE BINDING PROTEIN FAMILY 3"/>
    <property type="match status" value="1"/>
</dbReference>
<dbReference type="PANTHER" id="PTHR38834:SF3">
    <property type="entry name" value="SOLUTE-BINDING PROTEIN FAMILY 3_N-TERMINAL DOMAIN-CONTAINING PROTEIN"/>
    <property type="match status" value="1"/>
</dbReference>
<comment type="caution">
    <text evidence="2">The sequence shown here is derived from an EMBL/GenBank/DDBJ whole genome shotgun (WGS) entry which is preliminary data.</text>
</comment>
<dbReference type="Gene3D" id="3.40.190.10">
    <property type="entry name" value="Periplasmic binding protein-like II"/>
    <property type="match status" value="2"/>
</dbReference>
<organism evidence="2 3">
    <name type="scientific">Pseudoalteromonas luteoviolacea (strain 2ta16)</name>
    <dbReference type="NCBI Taxonomy" id="1353533"/>
    <lineage>
        <taxon>Bacteria</taxon>
        <taxon>Pseudomonadati</taxon>
        <taxon>Pseudomonadota</taxon>
        <taxon>Gammaproteobacteria</taxon>
        <taxon>Alteromonadales</taxon>
        <taxon>Pseudoalteromonadaceae</taxon>
        <taxon>Pseudoalteromonas</taxon>
    </lineage>
</organism>